<dbReference type="CDD" id="cd00284">
    <property type="entry name" value="Cytochrome_b_N"/>
    <property type="match status" value="1"/>
</dbReference>
<name>A0ABT8QRW2_9FIRM</name>
<dbReference type="Pfam" id="PF00033">
    <property type="entry name" value="Cytochrome_B"/>
    <property type="match status" value="1"/>
</dbReference>
<feature type="domain" description="Cytochrome b/b6 N-terminal region profile" evidence="2">
    <location>
        <begin position="1"/>
        <end position="200"/>
    </location>
</feature>
<dbReference type="SUPFAM" id="SSF81342">
    <property type="entry name" value="Transmembrane di-heme cytochromes"/>
    <property type="match status" value="1"/>
</dbReference>
<feature type="transmembrane region" description="Helical" evidence="1">
    <location>
        <begin position="21"/>
        <end position="43"/>
    </location>
</feature>
<dbReference type="Gene3D" id="1.20.810.10">
    <property type="entry name" value="Cytochrome Bc1 Complex, Chain C"/>
    <property type="match status" value="1"/>
</dbReference>
<evidence type="ECO:0000313" key="4">
    <source>
        <dbReference type="Proteomes" id="UP001176021"/>
    </source>
</evidence>
<keyword evidence="1" id="KW-0812">Transmembrane</keyword>
<evidence type="ECO:0000313" key="3">
    <source>
        <dbReference type="EMBL" id="MDO0823334.1"/>
    </source>
</evidence>
<sequence length="200" mass="22445">MFKELGSHPVPKHARSYMYCFGGITFLLFLIQVITGILLAIYYKPTPELAYESVMFIEQDVWMGAAIRSIHNVAANLMVIAVLMHMFRVIYTGSYKPPRQLNWIIGACLLIIVLAFCFTGYLLPWDQLGYWAAVIGTKIMGSLPWLGEQLLLLSQAGSKITGYTLTRFYALHIVILPVVAIVSMVIHFLMIRKQGISGGL</sequence>
<keyword evidence="4" id="KW-1185">Reference proteome</keyword>
<organism evidence="3 4">
    <name type="scientific">Desulfosporosinus nitroreducens</name>
    <dbReference type="NCBI Taxonomy" id="2018668"/>
    <lineage>
        <taxon>Bacteria</taxon>
        <taxon>Bacillati</taxon>
        <taxon>Bacillota</taxon>
        <taxon>Clostridia</taxon>
        <taxon>Eubacteriales</taxon>
        <taxon>Desulfitobacteriaceae</taxon>
        <taxon>Desulfosporosinus</taxon>
    </lineage>
</organism>
<keyword evidence="1" id="KW-0472">Membrane</keyword>
<accession>A0ABT8QRW2</accession>
<comment type="caution">
    <text evidence="3">The sequence shown here is derived from an EMBL/GenBank/DDBJ whole genome shotgun (WGS) entry which is preliminary data.</text>
</comment>
<evidence type="ECO:0000256" key="1">
    <source>
        <dbReference type="SAM" id="Phobius"/>
    </source>
</evidence>
<dbReference type="EMBL" id="JAMJEV010000008">
    <property type="protein sequence ID" value="MDO0823334.1"/>
    <property type="molecule type" value="Genomic_DNA"/>
</dbReference>
<feature type="transmembrane region" description="Helical" evidence="1">
    <location>
        <begin position="128"/>
        <end position="147"/>
    </location>
</feature>
<reference evidence="3" key="1">
    <citation type="submission" date="2022-05" db="EMBL/GenBank/DDBJ databases">
        <title>Expanded diversity of anoxic marine methylotrophy in a Black Sea sulfate reducing microorganism.</title>
        <authorList>
            <person name="Fischer P.Q."/>
            <person name="Stams A.J.M."/>
            <person name="Villanueva L."/>
            <person name="Sousa D.Z."/>
        </authorList>
    </citation>
    <scope>NUCLEOTIDE SEQUENCE</scope>
    <source>
        <strain evidence="3">P130</strain>
    </source>
</reference>
<dbReference type="Proteomes" id="UP001176021">
    <property type="component" value="Unassembled WGS sequence"/>
</dbReference>
<dbReference type="InterPro" id="IPR048259">
    <property type="entry name" value="Cytochrome_b_N_euk/bac"/>
</dbReference>
<proteinExistence type="predicted"/>
<gene>
    <name evidence="3" type="ORF">M8H41_10765</name>
</gene>
<protein>
    <submittedName>
        <fullName evidence="3">Cytochrome b N-terminal domain-containing protein</fullName>
    </submittedName>
</protein>
<dbReference type="PANTHER" id="PTHR19271">
    <property type="entry name" value="CYTOCHROME B"/>
    <property type="match status" value="1"/>
</dbReference>
<dbReference type="PROSITE" id="PS51002">
    <property type="entry name" value="CYTB_NTER"/>
    <property type="match status" value="1"/>
</dbReference>
<feature type="transmembrane region" description="Helical" evidence="1">
    <location>
        <begin position="103"/>
        <end position="122"/>
    </location>
</feature>
<dbReference type="InterPro" id="IPR005797">
    <property type="entry name" value="Cyt_b/b6_N"/>
</dbReference>
<feature type="transmembrane region" description="Helical" evidence="1">
    <location>
        <begin position="168"/>
        <end position="191"/>
    </location>
</feature>
<dbReference type="PANTHER" id="PTHR19271:SF16">
    <property type="entry name" value="CYTOCHROME B"/>
    <property type="match status" value="1"/>
</dbReference>
<feature type="transmembrane region" description="Helical" evidence="1">
    <location>
        <begin position="73"/>
        <end position="91"/>
    </location>
</feature>
<dbReference type="PIRSF" id="PIRSF000032">
    <property type="entry name" value="Cytochrome_b6"/>
    <property type="match status" value="1"/>
</dbReference>
<dbReference type="InterPro" id="IPR027387">
    <property type="entry name" value="Cytb/b6-like_sf"/>
</dbReference>
<dbReference type="RefSeq" id="WP_252469171.1">
    <property type="nucleotide sequence ID" value="NZ_JAMHFY010000008.1"/>
</dbReference>
<keyword evidence="1" id="KW-1133">Transmembrane helix</keyword>
<evidence type="ECO:0000259" key="2">
    <source>
        <dbReference type="PROSITE" id="PS51002"/>
    </source>
</evidence>
<dbReference type="InterPro" id="IPR016174">
    <property type="entry name" value="Di-haem_cyt_TM"/>
</dbReference>